<sequence>MNALDVEPWTVERFFAWQEDQEERFELVDGVPLMLAGASQRHDMIAVNVIARLSQGLHGKTGRTFTGHHAVRTGPGRIRRPTVGVDCGRPDPNDYLASAPAVIFEVLSRSTRSDDQLRKLEEYQAIPSLRHLVFVDTLDAVATHWHRPAEGEWKRVAIQGPLGAIELDAIAVTLLMEDVYEGVTFD</sequence>
<dbReference type="RefSeq" id="WP_188909393.1">
    <property type="nucleotide sequence ID" value="NZ_BMIQ01000004.1"/>
</dbReference>
<comment type="caution">
    <text evidence="2">The sequence shown here is derived from an EMBL/GenBank/DDBJ whole genome shotgun (WGS) entry which is preliminary data.</text>
</comment>
<gene>
    <name evidence="2" type="ORF">GCM10011390_27440</name>
</gene>
<dbReference type="CDD" id="cd06260">
    <property type="entry name" value="DUF820-like"/>
    <property type="match status" value="1"/>
</dbReference>
<reference evidence="2" key="2">
    <citation type="submission" date="2020-09" db="EMBL/GenBank/DDBJ databases">
        <authorList>
            <person name="Sun Q."/>
            <person name="Zhou Y."/>
        </authorList>
    </citation>
    <scope>NUCLEOTIDE SEQUENCE</scope>
    <source>
        <strain evidence="2">CGMCC 1.15367</strain>
    </source>
</reference>
<dbReference type="InterPro" id="IPR008538">
    <property type="entry name" value="Uma2"/>
</dbReference>
<evidence type="ECO:0000313" key="3">
    <source>
        <dbReference type="Proteomes" id="UP000644699"/>
    </source>
</evidence>
<dbReference type="PANTHER" id="PTHR36558:SF1">
    <property type="entry name" value="RESTRICTION ENDONUCLEASE DOMAIN-CONTAINING PROTEIN-RELATED"/>
    <property type="match status" value="1"/>
</dbReference>
<dbReference type="InterPro" id="IPR012296">
    <property type="entry name" value="Nuclease_put_TT1808"/>
</dbReference>
<dbReference type="AlphaFoldDB" id="A0A917E5M0"/>
<name>A0A917E5M0_9HYPH</name>
<reference evidence="2" key="1">
    <citation type="journal article" date="2014" name="Int. J. Syst. Evol. Microbiol.">
        <title>Complete genome sequence of Corynebacterium casei LMG S-19264T (=DSM 44701T), isolated from a smear-ripened cheese.</title>
        <authorList>
            <consortium name="US DOE Joint Genome Institute (JGI-PGF)"/>
            <person name="Walter F."/>
            <person name="Albersmeier A."/>
            <person name="Kalinowski J."/>
            <person name="Ruckert C."/>
        </authorList>
    </citation>
    <scope>NUCLEOTIDE SEQUENCE</scope>
    <source>
        <strain evidence="2">CGMCC 1.15367</strain>
    </source>
</reference>
<protein>
    <recommendedName>
        <fullName evidence="1">Putative restriction endonuclease domain-containing protein</fullName>
    </recommendedName>
</protein>
<evidence type="ECO:0000259" key="1">
    <source>
        <dbReference type="Pfam" id="PF05685"/>
    </source>
</evidence>
<dbReference type="SUPFAM" id="SSF52980">
    <property type="entry name" value="Restriction endonuclease-like"/>
    <property type="match status" value="1"/>
</dbReference>
<keyword evidence="3" id="KW-1185">Reference proteome</keyword>
<evidence type="ECO:0000313" key="2">
    <source>
        <dbReference type="EMBL" id="GGE06854.1"/>
    </source>
</evidence>
<proteinExistence type="predicted"/>
<dbReference type="InterPro" id="IPR011335">
    <property type="entry name" value="Restrct_endonuc-II-like"/>
</dbReference>
<dbReference type="PANTHER" id="PTHR36558">
    <property type="entry name" value="GLR1098 PROTEIN"/>
    <property type="match status" value="1"/>
</dbReference>
<accession>A0A917E5M0</accession>
<dbReference type="Gene3D" id="3.90.1570.10">
    <property type="entry name" value="tt1808, chain A"/>
    <property type="match status" value="1"/>
</dbReference>
<dbReference type="Proteomes" id="UP000644699">
    <property type="component" value="Unassembled WGS sequence"/>
</dbReference>
<dbReference type="Pfam" id="PF05685">
    <property type="entry name" value="Uma2"/>
    <property type="match status" value="1"/>
</dbReference>
<dbReference type="EMBL" id="BMIQ01000004">
    <property type="protein sequence ID" value="GGE06854.1"/>
    <property type="molecule type" value="Genomic_DNA"/>
</dbReference>
<organism evidence="2 3">
    <name type="scientific">Aureimonas endophytica</name>
    <dbReference type="NCBI Taxonomy" id="2027858"/>
    <lineage>
        <taxon>Bacteria</taxon>
        <taxon>Pseudomonadati</taxon>
        <taxon>Pseudomonadota</taxon>
        <taxon>Alphaproteobacteria</taxon>
        <taxon>Hyphomicrobiales</taxon>
        <taxon>Aurantimonadaceae</taxon>
        <taxon>Aureimonas</taxon>
    </lineage>
</organism>
<feature type="domain" description="Putative restriction endonuclease" evidence="1">
    <location>
        <begin position="11"/>
        <end position="168"/>
    </location>
</feature>